<proteinExistence type="predicted"/>
<keyword evidence="4" id="KW-1185">Reference proteome</keyword>
<dbReference type="Pfam" id="PF07859">
    <property type="entry name" value="Abhydrolase_3"/>
    <property type="match status" value="1"/>
</dbReference>
<evidence type="ECO:0000259" key="2">
    <source>
        <dbReference type="Pfam" id="PF07859"/>
    </source>
</evidence>
<dbReference type="PANTHER" id="PTHR48081:SF8">
    <property type="entry name" value="ALPHA_BETA HYDROLASE FOLD-3 DOMAIN-CONTAINING PROTEIN-RELATED"/>
    <property type="match status" value="1"/>
</dbReference>
<dbReference type="InterPro" id="IPR013094">
    <property type="entry name" value="AB_hydrolase_3"/>
</dbReference>
<accession>A0ABR3YQL4</accession>
<dbReference type="InterPro" id="IPR050300">
    <property type="entry name" value="GDXG_lipolytic_enzyme"/>
</dbReference>
<dbReference type="Gene3D" id="3.40.50.1820">
    <property type="entry name" value="alpha/beta hydrolase"/>
    <property type="match status" value="1"/>
</dbReference>
<name>A0ABR3YQL4_9PEZI</name>
<dbReference type="EMBL" id="JAWCUI010000065">
    <property type="protein sequence ID" value="KAL1890130.1"/>
    <property type="molecule type" value="Genomic_DNA"/>
</dbReference>
<organism evidence="3 4">
    <name type="scientific">Sporothrix stenoceras</name>
    <dbReference type="NCBI Taxonomy" id="5173"/>
    <lineage>
        <taxon>Eukaryota</taxon>
        <taxon>Fungi</taxon>
        <taxon>Dikarya</taxon>
        <taxon>Ascomycota</taxon>
        <taxon>Pezizomycotina</taxon>
        <taxon>Sordariomycetes</taxon>
        <taxon>Sordariomycetidae</taxon>
        <taxon>Ophiostomatales</taxon>
        <taxon>Ophiostomataceae</taxon>
        <taxon>Sporothrix</taxon>
    </lineage>
</organism>
<dbReference type="SUPFAM" id="SSF53474">
    <property type="entry name" value="alpha/beta-Hydrolases"/>
    <property type="match status" value="1"/>
</dbReference>
<evidence type="ECO:0000256" key="1">
    <source>
        <dbReference type="ARBA" id="ARBA00022801"/>
    </source>
</evidence>
<evidence type="ECO:0000313" key="4">
    <source>
        <dbReference type="Proteomes" id="UP001583186"/>
    </source>
</evidence>
<dbReference type="Proteomes" id="UP001583186">
    <property type="component" value="Unassembled WGS sequence"/>
</dbReference>
<feature type="domain" description="Alpha/beta hydrolase fold-3" evidence="2">
    <location>
        <begin position="72"/>
        <end position="262"/>
    </location>
</feature>
<dbReference type="PANTHER" id="PTHR48081">
    <property type="entry name" value="AB HYDROLASE SUPERFAMILY PROTEIN C4A8.06C"/>
    <property type="match status" value="1"/>
</dbReference>
<gene>
    <name evidence="3" type="ORF">Sste5346_008423</name>
</gene>
<dbReference type="InterPro" id="IPR029058">
    <property type="entry name" value="AB_hydrolase_fold"/>
</dbReference>
<keyword evidence="1" id="KW-0378">Hydrolase</keyword>
<evidence type="ECO:0000313" key="3">
    <source>
        <dbReference type="EMBL" id="KAL1890130.1"/>
    </source>
</evidence>
<reference evidence="3 4" key="1">
    <citation type="journal article" date="2024" name="IMA Fungus">
        <title>IMA Genome - F19 : A genome assembly and annotation guide to empower mycologists, including annotated draft genome sequences of Ceratocystis pirilliformis, Diaporthe australafricana, Fusarium ophioides, Paecilomyces lecythidis, and Sporothrix stenoceras.</title>
        <authorList>
            <person name="Aylward J."/>
            <person name="Wilson A.M."/>
            <person name="Visagie C.M."/>
            <person name="Spraker J."/>
            <person name="Barnes I."/>
            <person name="Buitendag C."/>
            <person name="Ceriani C."/>
            <person name="Del Mar Angel L."/>
            <person name="du Plessis D."/>
            <person name="Fuchs T."/>
            <person name="Gasser K."/>
            <person name="Kramer D."/>
            <person name="Li W."/>
            <person name="Munsamy K."/>
            <person name="Piso A."/>
            <person name="Price J.L."/>
            <person name="Sonnekus B."/>
            <person name="Thomas C."/>
            <person name="van der Nest A."/>
            <person name="van Dijk A."/>
            <person name="van Heerden A."/>
            <person name="van Vuuren N."/>
            <person name="Yilmaz N."/>
            <person name="Duong T.A."/>
            <person name="van der Merwe N.A."/>
            <person name="Wingfield M.J."/>
            <person name="Wingfield B.D."/>
        </authorList>
    </citation>
    <scope>NUCLEOTIDE SEQUENCE [LARGE SCALE GENOMIC DNA]</scope>
    <source>
        <strain evidence="3 4">CMW 5346</strain>
    </source>
</reference>
<comment type="caution">
    <text evidence="3">The sequence shown here is derived from an EMBL/GenBank/DDBJ whole genome shotgun (WGS) entry which is preliminary data.</text>
</comment>
<protein>
    <recommendedName>
        <fullName evidence="2">Alpha/beta hydrolase fold-3 domain-containing protein</fullName>
    </recommendedName>
</protein>
<sequence>MSLYTDFEVTQAYAAIFGKNAIGAALDDRVPEPGSSRPVAARRAGTDAFGTMWYAKQGAQISQDEATPTAAVIYIHGGGMILGSVANYDFLVERYASESGVPFLAVEYRLCPEVVYPAPIEDCYAAVKWLHEQAATLNVDSARIAVMGDSAGGLYAAWTNDCIAKQLLLCPVLDDRTQARDNLRGLTSLGFADVDTAWWAFLGNMYGTSNVPEEAAPGRLVDATGLPELDLFCVEDTAYAVKHMQAGIRTELHIHPGVPHGWEVVAPHAAISKRAFADRTRTIQAIGQKLSK</sequence>